<accession>A0ABY0H277</accession>
<gene>
    <name evidence="1" type="ORF">DL762_006372</name>
</gene>
<keyword evidence="2" id="KW-1185">Reference proteome</keyword>
<dbReference type="PANTHER" id="PTHR40619">
    <property type="entry name" value="FUNGAL STAND N-TERMINAL GOODBYE DOMAIN-CONTAINING PROTEIN"/>
    <property type="match status" value="1"/>
</dbReference>
<protein>
    <submittedName>
        <fullName evidence="1">Uncharacterized protein</fullName>
    </submittedName>
</protein>
<reference evidence="1 2" key="1">
    <citation type="submission" date="2018-06" db="EMBL/GenBank/DDBJ databases">
        <title>Complete Genomes of Monosporascus.</title>
        <authorList>
            <person name="Robinson A.J."/>
            <person name="Natvig D.O."/>
        </authorList>
    </citation>
    <scope>NUCLEOTIDE SEQUENCE [LARGE SCALE GENOMIC DNA]</scope>
    <source>
        <strain evidence="1 2">CBS 609.92</strain>
    </source>
</reference>
<proteinExistence type="predicted"/>
<sequence>MDWKRTRKDETALAGNFISSEGENIHEGFGGSSRFDRQVARFVPSPSYSNLEQALVSYIPEILSIQFTPTGGALPEKVRQMENLSLRISRMEKAHKDIKQGLWHKMWYGIGRNKESLDAWIDVVPDDYGLALVKAGLAAVFKLAENSVAKREQIYETFMKLQKALTQAHPKKGSFRGYPGVSACADSLYQTVVDSIENMFQALTPKEKSGRMRRLMAKVKGGDEEVVKAPSSEEILQNLEEQTKAFKQAVDDARDQAIEATAATVPAVLAGVESAKKSSETSKNNTEHLRADINRYGRGFEVAYKKIISKIAKDTELTKRNMVEIQNEKRRREEDQLFNRNMLMEILSQSREMSIARKQRVSNAPKRTTAVVGLDHFCYILTLNMSELAAGEAPDLEYMFHHPNRDLELALSETGGVTVAAQGQVQSLLEHDRFLQWLKDHHPGLILVDADVPGAALESLSAISRFCATLVTSIMGVNRDAIVTHFFCGLHTSPDDPWYGPVGLVRSIIMQLITKLMEIDEGMESWDLDFIDDRDYLKSLENHEVESLCAALHSMVSQFQPDTNVYCIIDSIACFDSSRMLEDLRVVMECLGEIIDRRNLRPIFKVLLTNPGTSTLDIKNMPVLRNDPSRLVSLSQHNMVPMEISRQVVDGHLLWAPPPFRRPSPFGNRSGTADRLPFRNPSPALSFMKRREATSVVREVDYYEEEYDGRG</sequence>
<name>A0ABY0H277_9PEZI</name>
<comment type="caution">
    <text evidence="1">The sequence shown here is derived from an EMBL/GenBank/DDBJ whole genome shotgun (WGS) entry which is preliminary data.</text>
</comment>
<dbReference type="EMBL" id="QJNS01000200">
    <property type="protein sequence ID" value="RYO82950.1"/>
    <property type="molecule type" value="Genomic_DNA"/>
</dbReference>
<dbReference type="PANTHER" id="PTHR40619:SF3">
    <property type="entry name" value="FUNGAL STAND N-TERMINAL GOODBYE DOMAIN-CONTAINING PROTEIN"/>
    <property type="match status" value="1"/>
</dbReference>
<organism evidence="1 2">
    <name type="scientific">Monosporascus cannonballus</name>
    <dbReference type="NCBI Taxonomy" id="155416"/>
    <lineage>
        <taxon>Eukaryota</taxon>
        <taxon>Fungi</taxon>
        <taxon>Dikarya</taxon>
        <taxon>Ascomycota</taxon>
        <taxon>Pezizomycotina</taxon>
        <taxon>Sordariomycetes</taxon>
        <taxon>Xylariomycetidae</taxon>
        <taxon>Xylariales</taxon>
        <taxon>Xylariales incertae sedis</taxon>
        <taxon>Monosporascus</taxon>
    </lineage>
</organism>
<evidence type="ECO:0000313" key="2">
    <source>
        <dbReference type="Proteomes" id="UP000294003"/>
    </source>
</evidence>
<dbReference type="Proteomes" id="UP000294003">
    <property type="component" value="Unassembled WGS sequence"/>
</dbReference>
<evidence type="ECO:0000313" key="1">
    <source>
        <dbReference type="EMBL" id="RYO82950.1"/>
    </source>
</evidence>